<evidence type="ECO:0000256" key="1">
    <source>
        <dbReference type="SAM" id="MobiDB-lite"/>
    </source>
</evidence>
<dbReference type="AlphaFoldDB" id="A0A6L5XNB6"/>
<feature type="compositionally biased region" description="Low complexity" evidence="1">
    <location>
        <begin position="413"/>
        <end position="434"/>
    </location>
</feature>
<feature type="compositionally biased region" description="Low complexity" evidence="1">
    <location>
        <begin position="442"/>
        <end position="451"/>
    </location>
</feature>
<protein>
    <submittedName>
        <fullName evidence="3">Uncharacterized protein</fullName>
    </submittedName>
</protein>
<feature type="region of interest" description="Disordered" evidence="1">
    <location>
        <begin position="75"/>
        <end position="132"/>
    </location>
</feature>
<evidence type="ECO:0000313" key="4">
    <source>
        <dbReference type="Proteomes" id="UP000477488"/>
    </source>
</evidence>
<evidence type="ECO:0000313" key="3">
    <source>
        <dbReference type="EMBL" id="MSS28738.1"/>
    </source>
</evidence>
<dbReference type="EMBL" id="VUMH01000013">
    <property type="protein sequence ID" value="MSS28738.1"/>
    <property type="molecule type" value="Genomic_DNA"/>
</dbReference>
<feature type="compositionally biased region" description="Polar residues" evidence="1">
    <location>
        <begin position="93"/>
        <end position="109"/>
    </location>
</feature>
<accession>A0A6L5XNB6</accession>
<reference evidence="3 4" key="1">
    <citation type="submission" date="2019-09" db="EMBL/GenBank/DDBJ databases">
        <title>In-depth cultivation of the pig gut microbiome towards novel bacterial diversity and tailored functional studies.</title>
        <authorList>
            <person name="Wylensek D."/>
            <person name="Hitch T.C.A."/>
            <person name="Clavel T."/>
        </authorList>
    </citation>
    <scope>NUCLEOTIDE SEQUENCE [LARGE SCALE GENOMIC DNA]</scope>
    <source>
        <strain evidence="3 4">PG-178-WT-4</strain>
    </source>
</reference>
<feature type="region of interest" description="Disordered" evidence="1">
    <location>
        <begin position="1"/>
        <end position="26"/>
    </location>
</feature>
<sequence>MKLEKKTPQVPDIMNLPKPRPGKGGGRKAGLLALVAVLAVGGAAFWLTREPSIRELWREQAAGVIDNATNGTPLAGVGDLLREGPPPPPPSVTSPNTAPGTLAGQNVQGTVGAPVDTSLPSGQSGLAGGTGMPGQFGQEAVVPKVTADSRVRPDFVEDLAAYLVSRYKPGPRGGSLGVSVQSVNQRYGVKMAGMAEGGRAGLLRYAFHPTMLQSLYALYVDRFMAALDREAAAKALSPEQNRQMHMALAGRFVMLAGALEGVASVPDLNKRIKGLEQISQNVLEINSQMTTAVFDLDQLRESKASQPEITTTQLRVDGLSARYRRVLEERAAAQRALVAAIRKGGGQALDDDSLLFVAYWVDRRLQEGPQALASVQSAAGVLRDLARRCAQAGADTPANRAGQAPSAPPLPSAPGAGPARNAARQATAPQNATPPAAPAPAQPLAVPAPVQVGGQGR</sequence>
<organism evidence="3 4">
    <name type="scientific">Desulfovibrio porci</name>
    <dbReference type="NCBI Taxonomy" id="2605782"/>
    <lineage>
        <taxon>Bacteria</taxon>
        <taxon>Pseudomonadati</taxon>
        <taxon>Thermodesulfobacteriota</taxon>
        <taxon>Desulfovibrionia</taxon>
        <taxon>Desulfovibrionales</taxon>
        <taxon>Desulfovibrionaceae</taxon>
        <taxon>Desulfovibrio</taxon>
    </lineage>
</organism>
<evidence type="ECO:0000256" key="2">
    <source>
        <dbReference type="SAM" id="Phobius"/>
    </source>
</evidence>
<comment type="caution">
    <text evidence="3">The sequence shown here is derived from an EMBL/GenBank/DDBJ whole genome shotgun (WGS) entry which is preliminary data.</text>
</comment>
<gene>
    <name evidence="3" type="ORF">FYJ44_12000</name>
</gene>
<keyword evidence="2" id="KW-0472">Membrane</keyword>
<dbReference type="Proteomes" id="UP000477488">
    <property type="component" value="Unassembled WGS sequence"/>
</dbReference>
<keyword evidence="2" id="KW-1133">Transmembrane helix</keyword>
<feature type="transmembrane region" description="Helical" evidence="2">
    <location>
        <begin position="29"/>
        <end position="48"/>
    </location>
</feature>
<proteinExistence type="predicted"/>
<keyword evidence="2" id="KW-0812">Transmembrane</keyword>
<name>A0A6L5XNB6_9BACT</name>
<keyword evidence="4" id="KW-1185">Reference proteome</keyword>
<feature type="region of interest" description="Disordered" evidence="1">
    <location>
        <begin position="392"/>
        <end position="457"/>
    </location>
</feature>
<dbReference type="RefSeq" id="WP_154512418.1">
    <property type="nucleotide sequence ID" value="NZ_JAXELC010000043.1"/>
</dbReference>